<evidence type="ECO:0000256" key="5">
    <source>
        <dbReference type="ARBA" id="ARBA00014962"/>
    </source>
</evidence>
<dbReference type="EMBL" id="NCEB01000017">
    <property type="protein sequence ID" value="OYX33264.1"/>
    <property type="molecule type" value="Genomic_DNA"/>
</dbReference>
<keyword evidence="6" id="KW-0813">Transport</keyword>
<evidence type="ECO:0000256" key="7">
    <source>
        <dbReference type="ARBA" id="ARBA00022475"/>
    </source>
</evidence>
<comment type="subunit">
    <text evidence="4">Part of the SecDF-YidC-YajC translocase complex. The SecDF-YidC-YajC translocase forms a supercomplex with SecYEG, called the holo-translocon (HTL).</text>
</comment>
<dbReference type="PANTHER" id="PTHR33909">
    <property type="entry name" value="SEC TRANSLOCON ACCESSORY COMPLEX SUBUNIT YAJC"/>
    <property type="match status" value="1"/>
</dbReference>
<dbReference type="PRINTS" id="PR01853">
    <property type="entry name" value="YAJCTRNLCASE"/>
</dbReference>
<dbReference type="PANTHER" id="PTHR33909:SF1">
    <property type="entry name" value="SEC TRANSLOCON ACCESSORY COMPLEX SUBUNIT YAJC"/>
    <property type="match status" value="1"/>
</dbReference>
<proteinExistence type="inferred from homology"/>
<evidence type="ECO:0000256" key="2">
    <source>
        <dbReference type="ARBA" id="ARBA00004162"/>
    </source>
</evidence>
<evidence type="ECO:0000256" key="8">
    <source>
        <dbReference type="ARBA" id="ARBA00022692"/>
    </source>
</evidence>
<dbReference type="AlphaFoldDB" id="A0A258FMS5"/>
<dbReference type="SMART" id="SM01323">
    <property type="entry name" value="YajC"/>
    <property type="match status" value="1"/>
</dbReference>
<evidence type="ECO:0000256" key="13">
    <source>
        <dbReference type="SAM" id="Phobius"/>
    </source>
</evidence>
<protein>
    <recommendedName>
        <fullName evidence="5">Sec translocon accessory complex subunit YajC</fullName>
    </recommendedName>
</protein>
<gene>
    <name evidence="14" type="ORF">B7Z01_09165</name>
</gene>
<dbReference type="GO" id="GO:0005886">
    <property type="term" value="C:plasma membrane"/>
    <property type="evidence" value="ECO:0007669"/>
    <property type="project" value="UniProtKB-SubCell"/>
</dbReference>
<dbReference type="GO" id="GO:0015031">
    <property type="term" value="P:protein transport"/>
    <property type="evidence" value="ECO:0007669"/>
    <property type="project" value="UniProtKB-KW"/>
</dbReference>
<comment type="caution">
    <text evidence="14">The sequence shown here is derived from an EMBL/GenBank/DDBJ whole genome shotgun (WGS) entry which is preliminary data.</text>
</comment>
<evidence type="ECO:0000313" key="14">
    <source>
        <dbReference type="EMBL" id="OYX33264.1"/>
    </source>
</evidence>
<name>A0A258FMS5_9CAUL</name>
<evidence type="ECO:0000256" key="12">
    <source>
        <dbReference type="ARBA" id="ARBA00023136"/>
    </source>
</evidence>
<evidence type="ECO:0000256" key="10">
    <source>
        <dbReference type="ARBA" id="ARBA00022989"/>
    </source>
</evidence>
<dbReference type="Proteomes" id="UP000215595">
    <property type="component" value="Unassembled WGS sequence"/>
</dbReference>
<accession>A0A258FMS5</accession>
<keyword evidence="12 13" id="KW-0472">Membrane</keyword>
<sequence>MTTTADGGIVALIVQFLPFVAIFVLFYFLLIRPQQKRAKEHQALISAVKRGDVIVLSSGLIGKVTRVEDAEVNVEIAPSVNVRVVKGMIAEVRNRTAIAANDSKPAKA</sequence>
<evidence type="ECO:0000256" key="6">
    <source>
        <dbReference type="ARBA" id="ARBA00022448"/>
    </source>
</evidence>
<organism evidence="14 15">
    <name type="scientific">Brevundimonas subvibrioides</name>
    <dbReference type="NCBI Taxonomy" id="74313"/>
    <lineage>
        <taxon>Bacteria</taxon>
        <taxon>Pseudomonadati</taxon>
        <taxon>Pseudomonadota</taxon>
        <taxon>Alphaproteobacteria</taxon>
        <taxon>Caulobacterales</taxon>
        <taxon>Caulobacteraceae</taxon>
        <taxon>Brevundimonas</taxon>
    </lineage>
</organism>
<keyword evidence="7" id="KW-1003">Cell membrane</keyword>
<keyword evidence="10 13" id="KW-1133">Transmembrane helix</keyword>
<keyword evidence="8 13" id="KW-0812">Transmembrane</keyword>
<comment type="function">
    <text evidence="1">The SecYEG-SecDF-YajC-YidC holo-translocon (HTL) protein secretase/insertase is a supercomplex required for protein secretion, insertion of proteins into membranes, and assembly of membrane protein complexes. While the SecYEG complex is essential for assembly of a number of proteins and complexes, the SecDF-YajC-YidC subcomplex facilitates these functions.</text>
</comment>
<evidence type="ECO:0000256" key="4">
    <source>
        <dbReference type="ARBA" id="ARBA00011718"/>
    </source>
</evidence>
<feature type="transmembrane region" description="Helical" evidence="13">
    <location>
        <begin position="12"/>
        <end position="31"/>
    </location>
</feature>
<dbReference type="NCBIfam" id="TIGR00739">
    <property type="entry name" value="yajC"/>
    <property type="match status" value="1"/>
</dbReference>
<comment type="similarity">
    <text evidence="3">Belongs to the YajC family.</text>
</comment>
<evidence type="ECO:0000256" key="3">
    <source>
        <dbReference type="ARBA" id="ARBA00006742"/>
    </source>
</evidence>
<keyword evidence="9" id="KW-0653">Protein transport</keyword>
<evidence type="ECO:0000256" key="9">
    <source>
        <dbReference type="ARBA" id="ARBA00022927"/>
    </source>
</evidence>
<evidence type="ECO:0000313" key="15">
    <source>
        <dbReference type="Proteomes" id="UP000215595"/>
    </source>
</evidence>
<comment type="subcellular location">
    <subcellularLocation>
        <location evidence="2">Cell membrane</location>
        <topology evidence="2">Single-pass membrane protein</topology>
    </subcellularLocation>
</comment>
<reference evidence="14 15" key="1">
    <citation type="submission" date="2017-03" db="EMBL/GenBank/DDBJ databases">
        <title>Lifting the veil on microbial sulfur biogeochemistry in mining wastewaters.</title>
        <authorList>
            <person name="Kantor R.S."/>
            <person name="Colenbrander Nelson T."/>
            <person name="Marshall S."/>
            <person name="Bennett D."/>
            <person name="Apte S."/>
            <person name="Camacho D."/>
            <person name="Thomas B.C."/>
            <person name="Warren L.A."/>
            <person name="Banfield J.F."/>
        </authorList>
    </citation>
    <scope>NUCLEOTIDE SEQUENCE [LARGE SCALE GENOMIC DNA]</scope>
    <source>
        <strain evidence="14">32-69-9</strain>
    </source>
</reference>
<dbReference type="Pfam" id="PF02699">
    <property type="entry name" value="YajC"/>
    <property type="match status" value="1"/>
</dbReference>
<dbReference type="InterPro" id="IPR003849">
    <property type="entry name" value="Preprotein_translocase_YajC"/>
</dbReference>
<keyword evidence="11" id="KW-0811">Translocation</keyword>
<evidence type="ECO:0000256" key="1">
    <source>
        <dbReference type="ARBA" id="ARBA00002061"/>
    </source>
</evidence>
<evidence type="ECO:0000256" key="11">
    <source>
        <dbReference type="ARBA" id="ARBA00023010"/>
    </source>
</evidence>